<dbReference type="GO" id="GO:0008017">
    <property type="term" value="F:microtubule binding"/>
    <property type="evidence" value="ECO:0007669"/>
    <property type="project" value="InterPro"/>
</dbReference>
<dbReference type="PANTHER" id="PTHR47969:SF15">
    <property type="entry name" value="CHROMOSOME-ASSOCIATED KINESIN KIF4A-RELATED"/>
    <property type="match status" value="1"/>
</dbReference>
<evidence type="ECO:0000313" key="10">
    <source>
        <dbReference type="Proteomes" id="UP001143981"/>
    </source>
</evidence>
<evidence type="ECO:0000256" key="1">
    <source>
        <dbReference type="ARBA" id="ARBA00004496"/>
    </source>
</evidence>
<evidence type="ECO:0000259" key="8">
    <source>
        <dbReference type="PROSITE" id="PS50067"/>
    </source>
</evidence>
<keyword evidence="4" id="KW-0067">ATP-binding</keyword>
<keyword evidence="5" id="KW-0175">Coiled coil</keyword>
<dbReference type="InterPro" id="IPR027640">
    <property type="entry name" value="Kinesin-like_fam"/>
</dbReference>
<evidence type="ECO:0000256" key="3">
    <source>
        <dbReference type="ARBA" id="ARBA00022741"/>
    </source>
</evidence>
<dbReference type="GO" id="GO:0007018">
    <property type="term" value="P:microtubule-based movement"/>
    <property type="evidence" value="ECO:0007669"/>
    <property type="project" value="InterPro"/>
</dbReference>
<name>A0A9W7Y4R3_9FUNG</name>
<dbReference type="GO" id="GO:0051231">
    <property type="term" value="P:spindle elongation"/>
    <property type="evidence" value="ECO:0007669"/>
    <property type="project" value="TreeGrafter"/>
</dbReference>
<keyword evidence="10" id="KW-1185">Reference proteome</keyword>
<dbReference type="InterPro" id="IPR036961">
    <property type="entry name" value="Kinesin_motor_dom_sf"/>
</dbReference>
<dbReference type="EMBL" id="JANBOI010001035">
    <property type="protein sequence ID" value="KAJ1727619.1"/>
    <property type="molecule type" value="Genomic_DNA"/>
</dbReference>
<dbReference type="PANTHER" id="PTHR47969">
    <property type="entry name" value="CHROMOSOME-ASSOCIATED KINESIN KIF4A-RELATED"/>
    <property type="match status" value="1"/>
</dbReference>
<evidence type="ECO:0000256" key="2">
    <source>
        <dbReference type="ARBA" id="ARBA00022490"/>
    </source>
</evidence>
<dbReference type="GO" id="GO:0003777">
    <property type="term" value="F:microtubule motor activity"/>
    <property type="evidence" value="ECO:0007669"/>
    <property type="project" value="InterPro"/>
</dbReference>
<sequence>MVYGQAGSDSSEIMGMEQSGPLSASNTAAAAAAEGIIPRALRWVFGRLQAPSRAGYKDAVRVSLVVIHNDLPVDLLAVKQTVGKAPRTDACQRSSASAGWTGAREVAVTSADAALALLANGIRRRRTAGNQSHATSSGSHTVFTVVLTQTRQQQSGVSGEAEPAKIESRLSLVDLAHPKPVAKWYAAGRQMREGIATNTGLLVLGRVISALADTNRGRRIHIPYRDSELTRLLRSALDGNAQTVFLACVSTAIDDTTKTTATLQYAARARGSRSHYNLDDDEAFGPVQPPPMQRAQRALQAQSAQQPMQPLAQLRAQQRVL</sequence>
<evidence type="ECO:0000256" key="6">
    <source>
        <dbReference type="PROSITE-ProRule" id="PRU00283"/>
    </source>
</evidence>
<dbReference type="InterPro" id="IPR001752">
    <property type="entry name" value="Kinesin_motor_dom"/>
</dbReference>
<comment type="similarity">
    <text evidence="6">Belongs to the TRAFAC class myosin-kinesin ATPase superfamily. Kinesin family.</text>
</comment>
<dbReference type="SUPFAM" id="SSF52540">
    <property type="entry name" value="P-loop containing nucleoside triphosphate hydrolases"/>
    <property type="match status" value="1"/>
</dbReference>
<dbReference type="GO" id="GO:0005524">
    <property type="term" value="F:ATP binding"/>
    <property type="evidence" value="ECO:0007669"/>
    <property type="project" value="UniProtKB-KW"/>
</dbReference>
<comment type="caution">
    <text evidence="6">Lacks conserved residue(s) required for the propagation of feature annotation.</text>
</comment>
<evidence type="ECO:0000256" key="4">
    <source>
        <dbReference type="ARBA" id="ARBA00022840"/>
    </source>
</evidence>
<dbReference type="Pfam" id="PF00225">
    <property type="entry name" value="Kinesin"/>
    <property type="match status" value="1"/>
</dbReference>
<protein>
    <recommendedName>
        <fullName evidence="8">Kinesin motor domain-containing protein</fullName>
    </recommendedName>
</protein>
<accession>A0A9W7Y4R3</accession>
<dbReference type="SMART" id="SM00129">
    <property type="entry name" value="KISc"/>
    <property type="match status" value="1"/>
</dbReference>
<dbReference type="InterPro" id="IPR027417">
    <property type="entry name" value="P-loop_NTPase"/>
</dbReference>
<gene>
    <name evidence="9" type="ORF">LPJ61_004479</name>
</gene>
<dbReference type="Gene3D" id="3.40.850.10">
    <property type="entry name" value="Kinesin motor domain"/>
    <property type="match status" value="1"/>
</dbReference>
<feature type="region of interest" description="Disordered" evidence="7">
    <location>
        <begin position="276"/>
        <end position="321"/>
    </location>
</feature>
<dbReference type="GO" id="GO:0007052">
    <property type="term" value="P:mitotic spindle organization"/>
    <property type="evidence" value="ECO:0007669"/>
    <property type="project" value="TreeGrafter"/>
</dbReference>
<feature type="compositionally biased region" description="Low complexity" evidence="7">
    <location>
        <begin position="293"/>
        <end position="307"/>
    </location>
</feature>
<dbReference type="AlphaFoldDB" id="A0A9W7Y4R3"/>
<feature type="domain" description="Kinesin motor" evidence="8">
    <location>
        <begin position="1"/>
        <end position="272"/>
    </location>
</feature>
<proteinExistence type="inferred from homology"/>
<evidence type="ECO:0000313" key="9">
    <source>
        <dbReference type="EMBL" id="KAJ1727619.1"/>
    </source>
</evidence>
<keyword evidence="2" id="KW-0963">Cytoplasm</keyword>
<evidence type="ECO:0000256" key="5">
    <source>
        <dbReference type="ARBA" id="ARBA00023054"/>
    </source>
</evidence>
<organism evidence="9 10">
    <name type="scientific">Coemansia biformis</name>
    <dbReference type="NCBI Taxonomy" id="1286918"/>
    <lineage>
        <taxon>Eukaryota</taxon>
        <taxon>Fungi</taxon>
        <taxon>Fungi incertae sedis</taxon>
        <taxon>Zoopagomycota</taxon>
        <taxon>Kickxellomycotina</taxon>
        <taxon>Kickxellomycetes</taxon>
        <taxon>Kickxellales</taxon>
        <taxon>Kickxellaceae</taxon>
        <taxon>Coemansia</taxon>
    </lineage>
</organism>
<dbReference type="OrthoDB" id="3176171at2759"/>
<dbReference type="PROSITE" id="PS50067">
    <property type="entry name" value="KINESIN_MOTOR_2"/>
    <property type="match status" value="1"/>
</dbReference>
<evidence type="ECO:0000256" key="7">
    <source>
        <dbReference type="SAM" id="MobiDB-lite"/>
    </source>
</evidence>
<dbReference type="PRINTS" id="PR00380">
    <property type="entry name" value="KINESINHEAVY"/>
</dbReference>
<reference evidence="9" key="1">
    <citation type="submission" date="2022-07" db="EMBL/GenBank/DDBJ databases">
        <title>Phylogenomic reconstructions and comparative analyses of Kickxellomycotina fungi.</title>
        <authorList>
            <person name="Reynolds N.K."/>
            <person name="Stajich J.E."/>
            <person name="Barry K."/>
            <person name="Grigoriev I.V."/>
            <person name="Crous P."/>
            <person name="Smith M.E."/>
        </authorList>
    </citation>
    <scope>NUCLEOTIDE SEQUENCE</scope>
    <source>
        <strain evidence="9">BCRC 34381</strain>
    </source>
</reference>
<dbReference type="GO" id="GO:0005737">
    <property type="term" value="C:cytoplasm"/>
    <property type="evidence" value="ECO:0007669"/>
    <property type="project" value="UniProtKB-SubCell"/>
</dbReference>
<comment type="caution">
    <text evidence="9">The sequence shown here is derived from an EMBL/GenBank/DDBJ whole genome shotgun (WGS) entry which is preliminary data.</text>
</comment>
<comment type="subcellular location">
    <subcellularLocation>
        <location evidence="1">Cytoplasm</location>
    </subcellularLocation>
</comment>
<keyword evidence="3" id="KW-0547">Nucleotide-binding</keyword>
<dbReference type="Proteomes" id="UP001143981">
    <property type="component" value="Unassembled WGS sequence"/>
</dbReference>
<dbReference type="GO" id="GO:0005875">
    <property type="term" value="C:microtubule associated complex"/>
    <property type="evidence" value="ECO:0007669"/>
    <property type="project" value="TreeGrafter"/>
</dbReference>